<organism evidence="2 3">
    <name type="scientific">Arcticibacter svalbardensis MN12-7</name>
    <dbReference type="NCBI Taxonomy" id="1150600"/>
    <lineage>
        <taxon>Bacteria</taxon>
        <taxon>Pseudomonadati</taxon>
        <taxon>Bacteroidota</taxon>
        <taxon>Sphingobacteriia</taxon>
        <taxon>Sphingobacteriales</taxon>
        <taxon>Sphingobacteriaceae</taxon>
        <taxon>Arcticibacter</taxon>
    </lineage>
</organism>
<evidence type="ECO:0000256" key="1">
    <source>
        <dbReference type="SAM" id="Phobius"/>
    </source>
</evidence>
<comment type="caution">
    <text evidence="2">The sequence shown here is derived from an EMBL/GenBank/DDBJ whole genome shotgun (WGS) entry which is preliminary data.</text>
</comment>
<dbReference type="Proteomes" id="UP000014174">
    <property type="component" value="Unassembled WGS sequence"/>
</dbReference>
<proteinExistence type="predicted"/>
<protein>
    <submittedName>
        <fullName evidence="2">Uncharacterized protein</fullName>
    </submittedName>
</protein>
<name>R9GWR3_9SPHI</name>
<keyword evidence="1" id="KW-1133">Transmembrane helix</keyword>
<gene>
    <name evidence="2" type="ORF">ADIARSV_0860</name>
</gene>
<keyword evidence="1" id="KW-0812">Transmembrane</keyword>
<accession>R9GWR3</accession>
<evidence type="ECO:0000313" key="2">
    <source>
        <dbReference type="EMBL" id="EOR95970.1"/>
    </source>
</evidence>
<sequence length="38" mass="4147">MAGITSCGILVLVVCFSGIFIFIFTFTSFTTKNFFGTD</sequence>
<dbReference type="AlphaFoldDB" id="R9GWR3"/>
<feature type="transmembrane region" description="Helical" evidence="1">
    <location>
        <begin position="7"/>
        <end position="29"/>
    </location>
</feature>
<dbReference type="EMBL" id="AQPN01000033">
    <property type="protein sequence ID" value="EOR95970.1"/>
    <property type="molecule type" value="Genomic_DNA"/>
</dbReference>
<keyword evidence="1" id="KW-0472">Membrane</keyword>
<evidence type="ECO:0000313" key="3">
    <source>
        <dbReference type="Proteomes" id="UP000014174"/>
    </source>
</evidence>
<reference evidence="2 3" key="1">
    <citation type="journal article" date="2013" name="Genome Announc.">
        <title>Draft Genome Sequence of Arcticibacter svalbardensis Strain MN12-7T, a Member of the Family Sphingobacteriaceae Isolated from an Arctic Soil Sample.</title>
        <authorList>
            <person name="Shivaji S."/>
            <person name="Ara S."/>
            <person name="Prasad S."/>
            <person name="Manasa B.P."/>
            <person name="Begum Z."/>
            <person name="Singh A."/>
            <person name="Kumar Pinnaka A."/>
        </authorList>
    </citation>
    <scope>NUCLEOTIDE SEQUENCE [LARGE SCALE GENOMIC DNA]</scope>
    <source>
        <strain evidence="2 3">MN12-7</strain>
    </source>
</reference>
<keyword evidence="3" id="KW-1185">Reference proteome</keyword>